<accession>A0ABD6EWG1</accession>
<dbReference type="Pfam" id="PF00201">
    <property type="entry name" value="UDPGT"/>
    <property type="match status" value="1"/>
</dbReference>
<comment type="caution">
    <text evidence="6">The sequence shown here is derived from an EMBL/GenBank/DDBJ whole genome shotgun (WGS) entry which is preliminary data.</text>
</comment>
<dbReference type="PANTHER" id="PTHR48043">
    <property type="entry name" value="EG:EG0003.4 PROTEIN-RELATED"/>
    <property type="match status" value="1"/>
</dbReference>
<dbReference type="Proteomes" id="UP001608902">
    <property type="component" value="Unassembled WGS sequence"/>
</dbReference>
<dbReference type="GO" id="GO:0015020">
    <property type="term" value="F:glucuronosyltransferase activity"/>
    <property type="evidence" value="ECO:0007669"/>
    <property type="project" value="UniProtKB-EC"/>
</dbReference>
<protein>
    <recommendedName>
        <fullName evidence="2">glucuronosyltransferase</fullName>
        <ecNumber evidence="2">2.4.1.17</ecNumber>
    </recommendedName>
</protein>
<keyword evidence="4" id="KW-0808">Transferase</keyword>
<reference evidence="6 7" key="1">
    <citation type="submission" date="2024-08" db="EMBL/GenBank/DDBJ databases">
        <title>Gnathostoma spinigerum genome.</title>
        <authorList>
            <person name="Gonzalez-Bertolin B."/>
            <person name="Monzon S."/>
            <person name="Zaballos A."/>
            <person name="Jimenez P."/>
            <person name="Dekumyoy P."/>
            <person name="Varona S."/>
            <person name="Cuesta I."/>
            <person name="Sumanam S."/>
            <person name="Adisakwattana P."/>
            <person name="Gasser R.B."/>
            <person name="Hernandez-Gonzalez A."/>
            <person name="Young N.D."/>
            <person name="Perteguer M.J."/>
        </authorList>
    </citation>
    <scope>NUCLEOTIDE SEQUENCE [LARGE SCALE GENOMIC DNA]</scope>
    <source>
        <strain evidence="6">AL3</strain>
        <tissue evidence="6">Liver</tissue>
    </source>
</reference>
<dbReference type="SUPFAM" id="SSF53756">
    <property type="entry name" value="UDP-Glycosyltransferase/glycogen phosphorylase"/>
    <property type="match status" value="1"/>
</dbReference>
<dbReference type="InterPro" id="IPR002213">
    <property type="entry name" value="UDP_glucos_trans"/>
</dbReference>
<dbReference type="Gene3D" id="3.40.50.2000">
    <property type="entry name" value="Glycogen Phosphorylase B"/>
    <property type="match status" value="1"/>
</dbReference>
<evidence type="ECO:0000256" key="5">
    <source>
        <dbReference type="ARBA" id="ARBA00047475"/>
    </source>
</evidence>
<keyword evidence="3" id="KW-0328">Glycosyltransferase</keyword>
<dbReference type="PANTHER" id="PTHR48043:SF145">
    <property type="entry name" value="FI06409P-RELATED"/>
    <property type="match status" value="1"/>
</dbReference>
<dbReference type="AlphaFoldDB" id="A0ABD6EWG1"/>
<keyword evidence="7" id="KW-1185">Reference proteome</keyword>
<evidence type="ECO:0000256" key="2">
    <source>
        <dbReference type="ARBA" id="ARBA00012544"/>
    </source>
</evidence>
<organism evidence="6 7">
    <name type="scientific">Gnathostoma spinigerum</name>
    <dbReference type="NCBI Taxonomy" id="75299"/>
    <lineage>
        <taxon>Eukaryota</taxon>
        <taxon>Metazoa</taxon>
        <taxon>Ecdysozoa</taxon>
        <taxon>Nematoda</taxon>
        <taxon>Chromadorea</taxon>
        <taxon>Rhabditida</taxon>
        <taxon>Spirurina</taxon>
        <taxon>Gnathostomatomorpha</taxon>
        <taxon>Gnathostomatoidea</taxon>
        <taxon>Gnathostomatidae</taxon>
        <taxon>Gnathostoma</taxon>
    </lineage>
</organism>
<sequence length="157" mass="18214">MNANQETELFRKRFGDDFPHLIDLVSKSPVIFVNSNEMYDFARPTLHKIVYIGGIGLNFTIKKETPLPEEFVRILAKTDNVVVMSFGSVANVTLMPASWKKAFMDAFASRPDIQFILRYDANDLDNLRPPNVHFFPWLTQNELLRMFQHSTLRFIDT</sequence>
<evidence type="ECO:0000256" key="4">
    <source>
        <dbReference type="ARBA" id="ARBA00022679"/>
    </source>
</evidence>
<name>A0ABD6EWG1_9BILA</name>
<evidence type="ECO:0000313" key="7">
    <source>
        <dbReference type="Proteomes" id="UP001608902"/>
    </source>
</evidence>
<dbReference type="EC" id="2.4.1.17" evidence="2"/>
<gene>
    <name evidence="6" type="ORF">AB6A40_010984</name>
</gene>
<evidence type="ECO:0000256" key="1">
    <source>
        <dbReference type="ARBA" id="ARBA00009995"/>
    </source>
</evidence>
<dbReference type="InterPro" id="IPR050271">
    <property type="entry name" value="UDP-glycosyltransferase"/>
</dbReference>
<evidence type="ECO:0000313" key="6">
    <source>
        <dbReference type="EMBL" id="MFH4984275.1"/>
    </source>
</evidence>
<comment type="catalytic activity">
    <reaction evidence="5">
        <text>glucuronate acceptor + UDP-alpha-D-glucuronate = acceptor beta-D-glucuronoside + UDP + H(+)</text>
        <dbReference type="Rhea" id="RHEA:21032"/>
        <dbReference type="ChEBI" id="CHEBI:15378"/>
        <dbReference type="ChEBI" id="CHEBI:58052"/>
        <dbReference type="ChEBI" id="CHEBI:58223"/>
        <dbReference type="ChEBI" id="CHEBI:132367"/>
        <dbReference type="ChEBI" id="CHEBI:132368"/>
        <dbReference type="EC" id="2.4.1.17"/>
    </reaction>
</comment>
<proteinExistence type="inferred from homology"/>
<evidence type="ECO:0000256" key="3">
    <source>
        <dbReference type="ARBA" id="ARBA00022676"/>
    </source>
</evidence>
<dbReference type="EMBL" id="JBGFUD010016282">
    <property type="protein sequence ID" value="MFH4984275.1"/>
    <property type="molecule type" value="Genomic_DNA"/>
</dbReference>
<comment type="similarity">
    <text evidence="1">Belongs to the UDP-glycosyltransferase family.</text>
</comment>